<dbReference type="SUPFAM" id="SSF53649">
    <property type="entry name" value="Alkaline phosphatase-like"/>
    <property type="match status" value="1"/>
</dbReference>
<dbReference type="InterPro" id="IPR014060">
    <property type="entry name" value="PglZ"/>
</dbReference>
<reference evidence="1 2" key="1">
    <citation type="submission" date="2019-03" db="EMBL/GenBank/DDBJ databases">
        <title>Genomic Encyclopedia of Type Strains, Phase III (KMG-III): the genomes of soil and plant-associated and newly described type strains.</title>
        <authorList>
            <person name="Whitman W."/>
        </authorList>
    </citation>
    <scope>NUCLEOTIDE SEQUENCE [LARGE SCALE GENOMIC DNA]</scope>
    <source>
        <strain evidence="1 2">CECT 8446</strain>
    </source>
</reference>
<protein>
    <submittedName>
        <fullName evidence="1">Uncharacterized protein (TIGR02687 family)</fullName>
    </submittedName>
</protein>
<sequence>MGKIEEGLNRLFDDHRVIFWYDEKAELKDDFENLQLNGVEKIRVEHNPFEIKYLLNKTQPESKFLLYFDYPKPSPEENWLLDMELAYHVFQTDQAALFIQEMELGFHFRDLVVQHLDFFKSKERRSNLKELATKDDGHQEVRYKMLSILFGVDNLSLSTFILAHISAYAEDNDRLDRDLERFQLEEFYWKEIARIYGFQSKSKSIFEFILEVFQQNYVFGKNLGITKESKLLLSQWRDSILFRTCYDVISAKVAEAMDISKILETSPLDKIIEDELFRLTDQKIIHECQTLLMERGISSERIFQIIKKRENKFWYADFEPLYQAIWRGAELIELVQKYGRKSYVAFEEGVKDYTENLFEVDKTYRKFIWHYRESKQNRILADLYGRIEKVYSNDWLLEYNNNWQRVIDALDNWPTQKKFSQQQFFTTHVKPVLDKKQRLFVIISDALRYECGQELFERFQFENRYTASLDHLVSSIPSYTQLGMAALLPIKRSLLINPNSDTVWVDDMVSSGLNGRMKILETNSGVRATAVQAESFMAMNSATEGRTFVKNYDLIYIYHNVIDKRGDDKTSEETVFEGVEEELNYLIDLVKKIGNMNGNNILITSDHGFVYQHHTLDESEFSSPDFEGEIWKENRRFVIGRTITHDRTVKKFTGEQLSLNSDLEVLIPKSINRLRIKGAGAKFVHGGTTLQEIVTPLVKVTRKREDTNRQVEIDIIQSTDRITTNILTVSFLQQELISEQILPRTIRSALYAADGELLSDQFKFTFDFSEGTERQREVKHAFHLGAKASGKYKNQRIKLILEEPIEGTTKWKTYKEYNFSLNISFTSDFDEF</sequence>
<gene>
    <name evidence="1" type="ORF">DFQ04_3084</name>
</gene>
<dbReference type="RefSeq" id="WP_133557390.1">
    <property type="nucleotide sequence ID" value="NZ_SNYF01000008.1"/>
</dbReference>
<comment type="caution">
    <text evidence="1">The sequence shown here is derived from an EMBL/GenBank/DDBJ whole genome shotgun (WGS) entry which is preliminary data.</text>
</comment>
<dbReference type="OrthoDB" id="9769734at2"/>
<accession>A0A4R6T350</accession>
<name>A0A4R6T350_9BACT</name>
<evidence type="ECO:0000313" key="2">
    <source>
        <dbReference type="Proteomes" id="UP000294535"/>
    </source>
</evidence>
<proteinExistence type="predicted"/>
<dbReference type="Proteomes" id="UP000294535">
    <property type="component" value="Unassembled WGS sequence"/>
</dbReference>
<dbReference type="Pfam" id="PF08665">
    <property type="entry name" value="PglZ"/>
    <property type="match status" value="1"/>
</dbReference>
<dbReference type="InterPro" id="IPR017850">
    <property type="entry name" value="Alkaline_phosphatase_core_sf"/>
</dbReference>
<dbReference type="NCBIfam" id="TIGR02687">
    <property type="entry name" value="BREX-1 system phosphatase PglZ type A"/>
    <property type="match status" value="1"/>
</dbReference>
<dbReference type="EMBL" id="SNYF01000008">
    <property type="protein sequence ID" value="TDQ15198.1"/>
    <property type="molecule type" value="Genomic_DNA"/>
</dbReference>
<keyword evidence="2" id="KW-1185">Reference proteome</keyword>
<organism evidence="1 2">
    <name type="scientific">Algoriphagus boseongensis</name>
    <dbReference type="NCBI Taxonomy" id="1442587"/>
    <lineage>
        <taxon>Bacteria</taxon>
        <taxon>Pseudomonadati</taxon>
        <taxon>Bacteroidota</taxon>
        <taxon>Cytophagia</taxon>
        <taxon>Cytophagales</taxon>
        <taxon>Cyclobacteriaceae</taxon>
        <taxon>Algoriphagus</taxon>
    </lineage>
</organism>
<dbReference type="AlphaFoldDB" id="A0A4R6T350"/>
<evidence type="ECO:0000313" key="1">
    <source>
        <dbReference type="EMBL" id="TDQ15198.1"/>
    </source>
</evidence>